<dbReference type="PROSITE" id="PS50069">
    <property type="entry name" value="CULLIN_2"/>
    <property type="match status" value="1"/>
</dbReference>
<dbReference type="Pfam" id="PF26557">
    <property type="entry name" value="Cullin_AB"/>
    <property type="match status" value="1"/>
</dbReference>
<evidence type="ECO:0000256" key="3">
    <source>
        <dbReference type="ARBA" id="ARBA00022499"/>
    </source>
</evidence>
<evidence type="ECO:0000256" key="2">
    <source>
        <dbReference type="ARBA" id="ARBA00006019"/>
    </source>
</evidence>
<dbReference type="SUPFAM" id="SSF74788">
    <property type="entry name" value="Cullin repeat-like"/>
    <property type="match status" value="1"/>
</dbReference>
<gene>
    <name evidence="9" type="ORF">EV420DRAFT_1589901</name>
</gene>
<keyword evidence="4" id="KW-0833">Ubl conjugation pathway</keyword>
<feature type="domain" description="Cullin family profile" evidence="8">
    <location>
        <begin position="420"/>
        <end position="647"/>
    </location>
</feature>
<dbReference type="FunFam" id="1.20.1310.10:FF:000002">
    <property type="entry name" value="cullin-3 isoform X1"/>
    <property type="match status" value="1"/>
</dbReference>
<dbReference type="SMART" id="SM00884">
    <property type="entry name" value="Cullin_Nedd8"/>
    <property type="match status" value="1"/>
</dbReference>
<sequence length="764" mass="87970">MLSSERPLGTATIMITSNSFPPLTPSQSSNLKTVWAYFEKGLDLIMSSPEGIPLASYNSLYCAVYNYVTSPKTICECKEDPEFVGGGAGLYVNITKYFITYLKDIRDKADNLQEEDLLTYYAHEWQRYTAGAQSINRLFSYVNRYWVKRERDEGNKKVYPVYTLAVVQWKDHLFVPIQQQNGKLTTALLHLIQRQRNEDTIDQGLVKRVVDSFVALGLDDTDLNSRCLDVYREHFETPFLAATATYYQKESATFLLENSVPDYLKKTKEWLQEEKGRIGRYMTTETQTSVVPVCEAAFIHSHAKVMWVTFQGLPEFHQDVDFQQEQVPLSRIHKELDLSRKKLEERVKHAGLDAVSALVGENGGTPDLQGYVDALLEVRTRYLAFVAQNLKGDPACMASIDKACRDFVNKNATTGTSTNVSPELLVKYADLVLRKNNKLVKEQDVEVALDRMIVIFNYLEDKDILQHFYAASLSRRLVYESSTSDENEASMVSKLEKACGSEYTSKLRQMLTDMKLSKDLADQFNPEREQDDIDMTFSIMVLGTNSWPLYPSSHGFTIPREIYPTYDRFQEYYQTKHSGRKLTWLWNYSRNELRTNYLNQRYILVTSSFQMAILVMYNDHDTLSLTELITATSIPKEVITQILSILIKAKILVNEEPEQYDLNPSFRSKKIRINLNRPIKAEETSKVLKNVDEDRKYIIQATIVRVMKARQSMTNQQLVQEVISQLSQRFTPNVGDIKKAIDILVEKEYIERVQGTRDRFAYVA</sequence>
<accession>A0AA39J9V3</accession>
<evidence type="ECO:0000256" key="1">
    <source>
        <dbReference type="ARBA" id="ARBA00004906"/>
    </source>
</evidence>
<dbReference type="Gene3D" id="1.20.1310.10">
    <property type="entry name" value="Cullin Repeats"/>
    <property type="match status" value="4"/>
</dbReference>
<dbReference type="InterPro" id="IPR001373">
    <property type="entry name" value="Cullin_N"/>
</dbReference>
<dbReference type="GO" id="GO:0019005">
    <property type="term" value="C:SCF ubiquitin ligase complex"/>
    <property type="evidence" value="ECO:0007669"/>
    <property type="project" value="UniProtKB-ARBA"/>
</dbReference>
<dbReference type="SMART" id="SM00182">
    <property type="entry name" value="CULLIN"/>
    <property type="match status" value="1"/>
</dbReference>
<dbReference type="InterPro" id="IPR016159">
    <property type="entry name" value="Cullin_repeat-like_dom_sf"/>
</dbReference>
<evidence type="ECO:0000256" key="4">
    <source>
        <dbReference type="ARBA" id="ARBA00022786"/>
    </source>
</evidence>
<dbReference type="InterPro" id="IPR036388">
    <property type="entry name" value="WH-like_DNA-bd_sf"/>
</dbReference>
<keyword evidence="3" id="KW-1017">Isopeptide bond</keyword>
<dbReference type="InterPro" id="IPR036390">
    <property type="entry name" value="WH_DNA-bd_sf"/>
</dbReference>
<dbReference type="Proteomes" id="UP001175211">
    <property type="component" value="Unassembled WGS sequence"/>
</dbReference>
<dbReference type="InterPro" id="IPR016158">
    <property type="entry name" value="Cullin_homology"/>
</dbReference>
<dbReference type="InterPro" id="IPR059120">
    <property type="entry name" value="Cullin-like_AB"/>
</dbReference>
<dbReference type="SUPFAM" id="SSF75632">
    <property type="entry name" value="Cullin homology domain"/>
    <property type="match status" value="1"/>
</dbReference>
<evidence type="ECO:0000259" key="8">
    <source>
        <dbReference type="PROSITE" id="PS50069"/>
    </source>
</evidence>
<dbReference type="InterPro" id="IPR045093">
    <property type="entry name" value="Cullin"/>
</dbReference>
<dbReference type="GO" id="GO:0006511">
    <property type="term" value="P:ubiquitin-dependent protein catabolic process"/>
    <property type="evidence" value="ECO:0007669"/>
    <property type="project" value="InterPro"/>
</dbReference>
<dbReference type="InterPro" id="IPR019559">
    <property type="entry name" value="Cullin_neddylation_domain"/>
</dbReference>
<comment type="pathway">
    <text evidence="1">Protein modification; protein ubiquitination.</text>
</comment>
<comment type="similarity">
    <text evidence="2 6 7">Belongs to the cullin family.</text>
</comment>
<evidence type="ECO:0000256" key="6">
    <source>
        <dbReference type="PROSITE-ProRule" id="PRU00330"/>
    </source>
</evidence>
<keyword evidence="10" id="KW-1185">Reference proteome</keyword>
<dbReference type="SUPFAM" id="SSF46785">
    <property type="entry name" value="Winged helix' DNA-binding domain"/>
    <property type="match status" value="1"/>
</dbReference>
<reference evidence="9" key="1">
    <citation type="submission" date="2023-06" db="EMBL/GenBank/DDBJ databases">
        <authorList>
            <consortium name="Lawrence Berkeley National Laboratory"/>
            <person name="Ahrendt S."/>
            <person name="Sahu N."/>
            <person name="Indic B."/>
            <person name="Wong-Bajracharya J."/>
            <person name="Merenyi Z."/>
            <person name="Ke H.-M."/>
            <person name="Monk M."/>
            <person name="Kocsube S."/>
            <person name="Drula E."/>
            <person name="Lipzen A."/>
            <person name="Balint B."/>
            <person name="Henrissat B."/>
            <person name="Andreopoulos B."/>
            <person name="Martin F.M."/>
            <person name="Harder C.B."/>
            <person name="Rigling D."/>
            <person name="Ford K.L."/>
            <person name="Foster G.D."/>
            <person name="Pangilinan J."/>
            <person name="Papanicolaou A."/>
            <person name="Barry K."/>
            <person name="LaButti K."/>
            <person name="Viragh M."/>
            <person name="Koriabine M."/>
            <person name="Yan M."/>
            <person name="Riley R."/>
            <person name="Champramary S."/>
            <person name="Plett K.L."/>
            <person name="Tsai I.J."/>
            <person name="Slot J."/>
            <person name="Sipos G."/>
            <person name="Plett J."/>
            <person name="Nagy L.G."/>
            <person name="Grigoriev I.V."/>
        </authorList>
    </citation>
    <scope>NUCLEOTIDE SEQUENCE</scope>
    <source>
        <strain evidence="9">CCBAS 213</strain>
    </source>
</reference>
<evidence type="ECO:0000313" key="10">
    <source>
        <dbReference type="Proteomes" id="UP001175211"/>
    </source>
</evidence>
<dbReference type="GeneID" id="85358439"/>
<evidence type="ECO:0000256" key="7">
    <source>
        <dbReference type="RuleBase" id="RU003829"/>
    </source>
</evidence>
<dbReference type="AlphaFoldDB" id="A0AA39J9V3"/>
<dbReference type="GO" id="GO:0031625">
    <property type="term" value="F:ubiquitin protein ligase binding"/>
    <property type="evidence" value="ECO:0007669"/>
    <property type="project" value="InterPro"/>
</dbReference>
<dbReference type="Pfam" id="PF10557">
    <property type="entry name" value="Cullin_Nedd8"/>
    <property type="match status" value="1"/>
</dbReference>
<dbReference type="RefSeq" id="XP_060322388.1">
    <property type="nucleotide sequence ID" value="XM_060474891.1"/>
</dbReference>
<dbReference type="FunFam" id="1.10.10.10:FF:000014">
    <property type="entry name" value="Cullin 1"/>
    <property type="match status" value="1"/>
</dbReference>
<protein>
    <submittedName>
        <fullName evidence="9">Cullin</fullName>
    </submittedName>
</protein>
<comment type="caution">
    <text evidence="9">The sequence shown here is derived from an EMBL/GenBank/DDBJ whole genome shotgun (WGS) entry which is preliminary data.</text>
</comment>
<dbReference type="Gene3D" id="1.10.10.10">
    <property type="entry name" value="Winged helix-like DNA-binding domain superfamily/Winged helix DNA-binding domain"/>
    <property type="match status" value="2"/>
</dbReference>
<dbReference type="Pfam" id="PF00888">
    <property type="entry name" value="Cullin"/>
    <property type="match status" value="1"/>
</dbReference>
<dbReference type="EMBL" id="JAUEPS010000121">
    <property type="protein sequence ID" value="KAK0436828.1"/>
    <property type="molecule type" value="Genomic_DNA"/>
</dbReference>
<dbReference type="Gene3D" id="4.10.1030.10">
    <property type="entry name" value="Ring Box Chain A, domain 5"/>
    <property type="match status" value="1"/>
</dbReference>
<evidence type="ECO:0000313" key="9">
    <source>
        <dbReference type="EMBL" id="KAK0436828.1"/>
    </source>
</evidence>
<name>A0AA39J9V3_ARMTA</name>
<dbReference type="FunFam" id="4.10.1030.10:FF:000002">
    <property type="entry name" value="cullin homolog 1"/>
    <property type="match status" value="1"/>
</dbReference>
<proteinExistence type="inferred from homology"/>
<organism evidence="9 10">
    <name type="scientific">Armillaria tabescens</name>
    <name type="common">Ringless honey mushroom</name>
    <name type="synonym">Agaricus tabescens</name>
    <dbReference type="NCBI Taxonomy" id="1929756"/>
    <lineage>
        <taxon>Eukaryota</taxon>
        <taxon>Fungi</taxon>
        <taxon>Dikarya</taxon>
        <taxon>Basidiomycota</taxon>
        <taxon>Agaricomycotina</taxon>
        <taxon>Agaricomycetes</taxon>
        <taxon>Agaricomycetidae</taxon>
        <taxon>Agaricales</taxon>
        <taxon>Marasmiineae</taxon>
        <taxon>Physalacriaceae</taxon>
        <taxon>Desarmillaria</taxon>
    </lineage>
</organism>
<keyword evidence="5" id="KW-0832">Ubl conjugation</keyword>
<dbReference type="FunFam" id="1.20.1310.10:FF:000011">
    <property type="entry name" value="Cullin 1"/>
    <property type="match status" value="1"/>
</dbReference>
<dbReference type="InterPro" id="IPR036317">
    <property type="entry name" value="Cullin_homology_sf"/>
</dbReference>
<evidence type="ECO:0000256" key="5">
    <source>
        <dbReference type="ARBA" id="ARBA00022843"/>
    </source>
</evidence>
<dbReference type="PANTHER" id="PTHR11932">
    <property type="entry name" value="CULLIN"/>
    <property type="match status" value="1"/>
</dbReference>